<reference evidence="4" key="1">
    <citation type="submission" date="2016-10" db="EMBL/GenBank/DDBJ databases">
        <authorList>
            <person name="Benchimol M."/>
            <person name="Almeida L.G."/>
            <person name="Vasconcelos A.T."/>
            <person name="Perreira-Neves A."/>
            <person name="Rosa I.A."/>
            <person name="Tasca T."/>
            <person name="Bogo M.R."/>
            <person name="de Souza W."/>
        </authorList>
    </citation>
    <scope>NUCLEOTIDE SEQUENCE [LARGE SCALE GENOMIC DNA]</scope>
    <source>
        <strain evidence="4">K</strain>
    </source>
</reference>
<dbReference type="InterPro" id="IPR001452">
    <property type="entry name" value="SH3_domain"/>
</dbReference>
<dbReference type="Gene3D" id="2.30.30.40">
    <property type="entry name" value="SH3 Domains"/>
    <property type="match status" value="1"/>
</dbReference>
<dbReference type="EMBL" id="MLAK01001093">
    <property type="protein sequence ID" value="OHS97839.1"/>
    <property type="molecule type" value="Genomic_DNA"/>
</dbReference>
<feature type="domain" description="SH3" evidence="3">
    <location>
        <begin position="343"/>
        <end position="404"/>
    </location>
</feature>
<evidence type="ECO:0000259" key="3">
    <source>
        <dbReference type="PROSITE" id="PS50002"/>
    </source>
</evidence>
<organism evidence="4 5">
    <name type="scientific">Tritrichomonas foetus</name>
    <dbReference type="NCBI Taxonomy" id="1144522"/>
    <lineage>
        <taxon>Eukaryota</taxon>
        <taxon>Metamonada</taxon>
        <taxon>Parabasalia</taxon>
        <taxon>Tritrichomonadida</taxon>
        <taxon>Tritrichomonadidae</taxon>
        <taxon>Tritrichomonas</taxon>
    </lineage>
</organism>
<dbReference type="AlphaFoldDB" id="A0A1J4JHW1"/>
<keyword evidence="1 2" id="KW-0728">SH3 domain</keyword>
<sequence length="459" mass="52212">MDFCLRVPFFWQCYFLSKLELTHIILSKNIQICYLLKSEVFSQMLMKEGLIAIKKLDIKCIGDAQQVDQYFQILSEALLKFETPQIPTLITLMNMSDGANPELHYAIGIPGTMSNALESFSLLISGILKAFSSLAHATHSTIHGGIFPIIEQHKKKIESKIPRIENSIQKYQNLKHAMMELNTPSFSLCNEFALMTNNLLKSNTSVDRNLYQAKFNEVLDFRKGLHKSRYQLLNLAQTVVDSVDNDVKDCAKFYKTSNSTIKELLTWYKGLYSDISNQLCTLAKDLTDKSHKIDWESDFNLYVKENKMMHYDITDLEFIPINTSNPAFYGIDTTIKVNIAPVYPISMALVIEDYIACGLNETSCKKGKNILLMEDVDDDWCYVMNPNTFITGFVPSLCLKKISNTFGIVIREIPNDSSISIGSFVAILNEDNDKNHFLVETTVKQQINIPKALVGITYR</sequence>
<proteinExistence type="predicted"/>
<dbReference type="VEuPathDB" id="TrichDB:TRFO_09276"/>
<evidence type="ECO:0000256" key="1">
    <source>
        <dbReference type="ARBA" id="ARBA00022443"/>
    </source>
</evidence>
<dbReference type="SUPFAM" id="SSF50044">
    <property type="entry name" value="SH3-domain"/>
    <property type="match status" value="1"/>
</dbReference>
<evidence type="ECO:0000313" key="5">
    <source>
        <dbReference type="Proteomes" id="UP000179807"/>
    </source>
</evidence>
<dbReference type="RefSeq" id="XP_068350976.1">
    <property type="nucleotide sequence ID" value="XM_068494778.1"/>
</dbReference>
<gene>
    <name evidence="4" type="ORF">TRFO_09276</name>
</gene>
<protein>
    <recommendedName>
        <fullName evidence="3">SH3 domain-containing protein</fullName>
    </recommendedName>
</protein>
<evidence type="ECO:0000256" key="2">
    <source>
        <dbReference type="PROSITE-ProRule" id="PRU00192"/>
    </source>
</evidence>
<dbReference type="GeneID" id="94829482"/>
<keyword evidence="5" id="KW-1185">Reference proteome</keyword>
<name>A0A1J4JHW1_9EUKA</name>
<dbReference type="PROSITE" id="PS50002">
    <property type="entry name" value="SH3"/>
    <property type="match status" value="1"/>
</dbReference>
<dbReference type="InterPro" id="IPR036028">
    <property type="entry name" value="SH3-like_dom_sf"/>
</dbReference>
<dbReference type="Proteomes" id="UP000179807">
    <property type="component" value="Unassembled WGS sequence"/>
</dbReference>
<comment type="caution">
    <text evidence="4">The sequence shown here is derived from an EMBL/GenBank/DDBJ whole genome shotgun (WGS) entry which is preliminary data.</text>
</comment>
<evidence type="ECO:0000313" key="4">
    <source>
        <dbReference type="EMBL" id="OHS97839.1"/>
    </source>
</evidence>
<dbReference type="OrthoDB" id="9991832at2759"/>
<accession>A0A1J4JHW1</accession>